<proteinExistence type="predicted"/>
<name>A0A167ZC58_9HYPO</name>
<gene>
    <name evidence="2" type="ORF">SPI_01913</name>
</gene>
<protein>
    <submittedName>
        <fullName evidence="2">Uncharacterized protein</fullName>
    </submittedName>
</protein>
<dbReference type="STRING" id="1081102.A0A167ZC58"/>
<sequence length="398" mass="42780">MFSQQSDVSDFAYPRSTLKRFHEDEAAAECINGPTMGFTEHRNKRLHTLPFRTSPTARKWTLPMASASPEAARDQYQQQQYSPSTMTPPGSFVEELPQPQPQQQQQQQHQQFGHPANGPATTDIGDVDMDMSVDVDDDSADSSRAAAQHHHNLVASRMPTPIQPSFAAQVRGNTNWSGAAGNVMHSSDATINAVAPAMAGETATAEGAAVSTLPQDGNDNLQRYHHNNNLTGTYGGDRSVPRSLEHPAVLGEWSMVRNNRSLPSPISESGGEGAEEDVSSPEMVWDAGSDIRGRTHTAPPLATPDRPSALGSSSPGTGMEAAAAMTSSSPCHGRSPGTMDADVAATPSPRKGHSRSRHTLVAWTQQPGMKKSFSIGYRADCEKCRNRVPGHFNHIIVS</sequence>
<keyword evidence="3" id="KW-1185">Reference proteome</keyword>
<dbReference type="Proteomes" id="UP000076874">
    <property type="component" value="Unassembled WGS sequence"/>
</dbReference>
<feature type="region of interest" description="Disordered" evidence="1">
    <location>
        <begin position="259"/>
        <end position="357"/>
    </location>
</feature>
<feature type="compositionally biased region" description="Low complexity" evidence="1">
    <location>
        <begin position="101"/>
        <end position="111"/>
    </location>
</feature>
<evidence type="ECO:0000313" key="2">
    <source>
        <dbReference type="EMBL" id="OAA67337.1"/>
    </source>
</evidence>
<feature type="compositionally biased region" description="Acidic residues" evidence="1">
    <location>
        <begin position="125"/>
        <end position="140"/>
    </location>
</feature>
<dbReference type="AlphaFoldDB" id="A0A167ZC58"/>
<evidence type="ECO:0000313" key="3">
    <source>
        <dbReference type="Proteomes" id="UP000076874"/>
    </source>
</evidence>
<evidence type="ECO:0000256" key="1">
    <source>
        <dbReference type="SAM" id="MobiDB-lite"/>
    </source>
</evidence>
<reference evidence="2 3" key="1">
    <citation type="journal article" date="2016" name="Genome Biol. Evol.">
        <title>Divergent and convergent evolution of fungal pathogenicity.</title>
        <authorList>
            <person name="Shang Y."/>
            <person name="Xiao G."/>
            <person name="Zheng P."/>
            <person name="Cen K."/>
            <person name="Zhan S."/>
            <person name="Wang C."/>
        </authorList>
    </citation>
    <scope>NUCLEOTIDE SEQUENCE [LARGE SCALE GENOMIC DNA]</scope>
    <source>
        <strain evidence="2 3">RCEF 264</strain>
    </source>
</reference>
<feature type="region of interest" description="Disordered" evidence="1">
    <location>
        <begin position="65"/>
        <end position="143"/>
    </location>
</feature>
<feature type="compositionally biased region" description="Polar residues" evidence="1">
    <location>
        <begin position="75"/>
        <end position="88"/>
    </location>
</feature>
<accession>A0A167ZC58</accession>
<dbReference type="OrthoDB" id="2446291at2759"/>
<comment type="caution">
    <text evidence="2">The sequence shown here is derived from an EMBL/GenBank/DDBJ whole genome shotgun (WGS) entry which is preliminary data.</text>
</comment>
<dbReference type="EMBL" id="AZHD01000002">
    <property type="protein sequence ID" value="OAA67337.1"/>
    <property type="molecule type" value="Genomic_DNA"/>
</dbReference>
<organism evidence="2 3">
    <name type="scientific">Niveomyces insectorum RCEF 264</name>
    <dbReference type="NCBI Taxonomy" id="1081102"/>
    <lineage>
        <taxon>Eukaryota</taxon>
        <taxon>Fungi</taxon>
        <taxon>Dikarya</taxon>
        <taxon>Ascomycota</taxon>
        <taxon>Pezizomycotina</taxon>
        <taxon>Sordariomycetes</taxon>
        <taxon>Hypocreomycetidae</taxon>
        <taxon>Hypocreales</taxon>
        <taxon>Cordycipitaceae</taxon>
        <taxon>Niveomyces</taxon>
    </lineage>
</organism>